<dbReference type="PANTHER" id="PTHR45348:SF6">
    <property type="entry name" value="TRANS-ENOYL REDUCTASE APDC"/>
    <property type="match status" value="1"/>
</dbReference>
<dbReference type="EMBL" id="PJEX01000085">
    <property type="protein sequence ID" value="TKW55839.1"/>
    <property type="molecule type" value="Genomic_DNA"/>
</dbReference>
<proteinExistence type="inferred from homology"/>
<dbReference type="SUPFAM" id="SSF50129">
    <property type="entry name" value="GroES-like"/>
    <property type="match status" value="1"/>
</dbReference>
<dbReference type="InterPro" id="IPR036291">
    <property type="entry name" value="NAD(P)-bd_dom_sf"/>
</dbReference>
<evidence type="ECO:0000256" key="3">
    <source>
        <dbReference type="ARBA" id="ARBA00023002"/>
    </source>
</evidence>
<evidence type="ECO:0000256" key="2">
    <source>
        <dbReference type="ARBA" id="ARBA00022857"/>
    </source>
</evidence>
<organism evidence="5 6">
    <name type="scientific">Colletotrichum tanaceti</name>
    <dbReference type="NCBI Taxonomy" id="1306861"/>
    <lineage>
        <taxon>Eukaryota</taxon>
        <taxon>Fungi</taxon>
        <taxon>Dikarya</taxon>
        <taxon>Ascomycota</taxon>
        <taxon>Pezizomycotina</taxon>
        <taxon>Sordariomycetes</taxon>
        <taxon>Hypocreomycetidae</taxon>
        <taxon>Glomerellales</taxon>
        <taxon>Glomerellaceae</taxon>
        <taxon>Colletotrichum</taxon>
        <taxon>Colletotrichum destructivum species complex</taxon>
    </lineage>
</organism>
<dbReference type="Pfam" id="PF08240">
    <property type="entry name" value="ADH_N"/>
    <property type="match status" value="1"/>
</dbReference>
<dbReference type="InterPro" id="IPR011032">
    <property type="entry name" value="GroES-like_sf"/>
</dbReference>
<evidence type="ECO:0000313" key="6">
    <source>
        <dbReference type="Proteomes" id="UP000310108"/>
    </source>
</evidence>
<accession>A0A4U6XJX9</accession>
<dbReference type="SMART" id="SM00829">
    <property type="entry name" value="PKS_ER"/>
    <property type="match status" value="1"/>
</dbReference>
<keyword evidence="6" id="KW-1185">Reference proteome</keyword>
<keyword evidence="3" id="KW-0560">Oxidoreductase</keyword>
<reference evidence="5 6" key="1">
    <citation type="journal article" date="2019" name="PLoS ONE">
        <title>Comparative genome analysis indicates high evolutionary potential of pathogenicity genes in Colletotrichum tanaceti.</title>
        <authorList>
            <person name="Lelwala R.V."/>
            <person name="Korhonen P.K."/>
            <person name="Young N.D."/>
            <person name="Scott J.B."/>
            <person name="Ades P.A."/>
            <person name="Gasser R.B."/>
            <person name="Taylor P.W.J."/>
        </authorList>
    </citation>
    <scope>NUCLEOTIDE SEQUENCE [LARGE SCALE GENOMIC DNA]</scope>
    <source>
        <strain evidence="5">BRIP57314</strain>
    </source>
</reference>
<dbReference type="Gene3D" id="3.40.50.720">
    <property type="entry name" value="NAD(P)-binding Rossmann-like Domain"/>
    <property type="match status" value="1"/>
</dbReference>
<sequence length="383" mass="40046">MPPPTSPTSLPTQQRALKVAGPGHLAVSDEATVPSPGRLELLVRVACVSINQVDCKSADLSPTPGATSGTDFSGVVVGLGSHVDTRAWHVDDRVMAGIFGNNPLRLDNGAFAEYAVVPASLAWHMPAGMTFATAASLPAALATVGLSLFQYMHIAMPDPAAGSLAIPVQLPTDKGAAARTVTEPHVLVYGGGTSTGAMAIQVLKLLGLAPVTTCSASSAARSMKLGAVATFDYRSPTCGADLLSYTAGGLALALDCISDSDSMAICYKALGPAGGRYVALDPFPLRGHTRRSVEPDWVCTYTQFGHDVAWAPPFDLDARDDDRVCAEAWYLLAQRLLDEGLVQPQPLEVRRGGLAAVGEGMQEVRRGLIKGKKLVYPVVDLTV</sequence>
<comment type="similarity">
    <text evidence="1">Belongs to the zinc-containing alcohol dehydrogenase family.</text>
</comment>
<evidence type="ECO:0000256" key="1">
    <source>
        <dbReference type="ARBA" id="ARBA00008072"/>
    </source>
</evidence>
<dbReference type="InterPro" id="IPR047122">
    <property type="entry name" value="Trans-enoyl_RdTase-like"/>
</dbReference>
<protein>
    <submittedName>
        <fullName evidence="5">Enoyl reductase LovC</fullName>
    </submittedName>
</protein>
<feature type="domain" description="Enoyl reductase (ER)" evidence="4">
    <location>
        <begin position="21"/>
        <end position="375"/>
    </location>
</feature>
<dbReference type="SUPFAM" id="SSF51735">
    <property type="entry name" value="NAD(P)-binding Rossmann-fold domains"/>
    <property type="match status" value="1"/>
</dbReference>
<keyword evidence="2" id="KW-0521">NADP</keyword>
<dbReference type="PANTHER" id="PTHR45348">
    <property type="entry name" value="HYPOTHETICAL OXIDOREDUCTASE (EUROFUNG)"/>
    <property type="match status" value="1"/>
</dbReference>
<dbReference type="InterPro" id="IPR020843">
    <property type="entry name" value="ER"/>
</dbReference>
<evidence type="ECO:0000259" key="4">
    <source>
        <dbReference type="SMART" id="SM00829"/>
    </source>
</evidence>
<dbReference type="Proteomes" id="UP000310108">
    <property type="component" value="Unassembled WGS sequence"/>
</dbReference>
<dbReference type="CDD" id="cd08249">
    <property type="entry name" value="enoyl_reductase_like"/>
    <property type="match status" value="1"/>
</dbReference>
<dbReference type="GO" id="GO:0016651">
    <property type="term" value="F:oxidoreductase activity, acting on NAD(P)H"/>
    <property type="evidence" value="ECO:0007669"/>
    <property type="project" value="InterPro"/>
</dbReference>
<evidence type="ECO:0000313" key="5">
    <source>
        <dbReference type="EMBL" id="TKW55839.1"/>
    </source>
</evidence>
<dbReference type="AlphaFoldDB" id="A0A4U6XJX9"/>
<dbReference type="InterPro" id="IPR013154">
    <property type="entry name" value="ADH-like_N"/>
</dbReference>
<name>A0A4U6XJX9_9PEZI</name>
<dbReference type="Gene3D" id="3.90.180.10">
    <property type="entry name" value="Medium-chain alcohol dehydrogenases, catalytic domain"/>
    <property type="match status" value="1"/>
</dbReference>
<comment type="caution">
    <text evidence="5">The sequence shown here is derived from an EMBL/GenBank/DDBJ whole genome shotgun (WGS) entry which is preliminary data.</text>
</comment>
<gene>
    <name evidence="5" type="primary">lovC</name>
    <name evidence="5" type="ORF">CTA1_8769</name>
</gene>
<dbReference type="STRING" id="1306861.A0A4U6XJX9"/>